<gene>
    <name evidence="3" type="ORF">Tci_056898</name>
</gene>
<keyword evidence="2" id="KW-0812">Transmembrane</keyword>
<organism evidence="3">
    <name type="scientific">Tanacetum cinerariifolium</name>
    <name type="common">Dalmatian daisy</name>
    <name type="synonym">Chrysanthemum cinerariifolium</name>
    <dbReference type="NCBI Taxonomy" id="118510"/>
    <lineage>
        <taxon>Eukaryota</taxon>
        <taxon>Viridiplantae</taxon>
        <taxon>Streptophyta</taxon>
        <taxon>Embryophyta</taxon>
        <taxon>Tracheophyta</taxon>
        <taxon>Spermatophyta</taxon>
        <taxon>Magnoliopsida</taxon>
        <taxon>eudicotyledons</taxon>
        <taxon>Gunneridae</taxon>
        <taxon>Pentapetalae</taxon>
        <taxon>asterids</taxon>
        <taxon>campanulids</taxon>
        <taxon>Asterales</taxon>
        <taxon>Asteraceae</taxon>
        <taxon>Asteroideae</taxon>
        <taxon>Anthemideae</taxon>
        <taxon>Anthemidinae</taxon>
        <taxon>Tanacetum</taxon>
    </lineage>
</organism>
<evidence type="ECO:0000313" key="3">
    <source>
        <dbReference type="EMBL" id="GEU84920.1"/>
    </source>
</evidence>
<reference evidence="3" key="1">
    <citation type="journal article" date="2019" name="Sci. Rep.">
        <title>Draft genome of Tanacetum cinerariifolium, the natural source of mosquito coil.</title>
        <authorList>
            <person name="Yamashiro T."/>
            <person name="Shiraishi A."/>
            <person name="Satake H."/>
            <person name="Nakayama K."/>
        </authorList>
    </citation>
    <scope>NUCLEOTIDE SEQUENCE</scope>
</reference>
<dbReference type="EMBL" id="BKCJ010008997">
    <property type="protein sequence ID" value="GEU84920.1"/>
    <property type="molecule type" value="Genomic_DNA"/>
</dbReference>
<name>A0A6L2NFV2_TANCI</name>
<evidence type="ECO:0000256" key="1">
    <source>
        <dbReference type="SAM" id="MobiDB-lite"/>
    </source>
</evidence>
<keyword evidence="2" id="KW-0472">Membrane</keyword>
<dbReference type="AlphaFoldDB" id="A0A6L2NFV2"/>
<keyword evidence="2" id="KW-1133">Transmembrane helix</keyword>
<comment type="caution">
    <text evidence="3">The sequence shown here is derived from an EMBL/GenBank/DDBJ whole genome shotgun (WGS) entry which is preliminary data.</text>
</comment>
<feature type="region of interest" description="Disordered" evidence="1">
    <location>
        <begin position="263"/>
        <end position="287"/>
    </location>
</feature>
<sequence>MVANTIDTVTPVLTQKELDLLCATYDILVDLNPKFPSRNDMIQSSPDGKIGIYTRFKEFANFRILLSKFLLCVMQHYQVNFSYLFVPAAAKIRLDGEERKPKLVQRSFRQSDPLPSDDLVDFPLLDKLNDNHALIKRYLGTFLCLVGLSRSFVDMDARPTLLGRDKNDMGLLDFVKSAYPFKVKTRERTLADGEVHLMTETANMVVAPLYQTVHLVSHTIADEIKEHAANRKRKSLAALRKLELHSRQADVGVGSVPHPTKEFVSSSVTPTLDHKDYEDSGSPPDGSVRTRRALRFVTAGPVDGAGVLLFLGMVLMLLLFSRIGLGPPLFLGIGNLIDHMPPFGFWVSLRNRHDTDILDLLNVNSAQHACMVYELCLRCEDCFFKTAVEKVKAEAAEVIELHRRESELEVMVFAKLDEVTYLTGQNVELSGTVSRLELEGLDAGFEHGKAGRSLVTIEAYDAGVEAKYVAAVHDLENVYFSLLDQLEALKDYPLKLLMFCLMLEGSYSEDDLTPKFRKMQLVSNQVTVPVYYERGGSKDPESISHEILLSDALAASRTRCKKHKKARLEIGGPFVVTLTLSSQETSHVATDHQVSSATNVDLFDATFLDKHVDS</sequence>
<proteinExistence type="predicted"/>
<evidence type="ECO:0000256" key="2">
    <source>
        <dbReference type="SAM" id="Phobius"/>
    </source>
</evidence>
<feature type="transmembrane region" description="Helical" evidence="2">
    <location>
        <begin position="296"/>
        <end position="320"/>
    </location>
</feature>
<accession>A0A6L2NFV2</accession>
<protein>
    <submittedName>
        <fullName evidence="3">Putative transposase (Putative), gypsy type</fullName>
    </submittedName>
</protein>